<feature type="region of interest" description="Disordered" evidence="1">
    <location>
        <begin position="277"/>
        <end position="396"/>
    </location>
</feature>
<sequence length="691" mass="73098">MASFVDSAKYYGGFDPESLCALAKARCLKVDGIDNDKDIMAMLMQQDNETGCHPWANDEDISDLESGKAWNSGDPFPAKEPMNAQKKENTEDMTPEKDDEGWIVAGAKGKKGKGKAQLEKKMAETPGPATKPADGIPESPFASLSEDELDTAVKDDASSVAETEARTCSSISEIPKPKSEAGSSTKAASVTAPTEGADGKVPTPISQLATEWDATWAGRSKLSLVGTVKETSYAGKAAGKAGSLKAAPKVNSTGASKPVSQIVSAGAVEPAPFVKTESMVSNSPAIQKTWDWASSVEEEEESEKELVEKEQEQKSVEEAIPSSIQDEQEQPAANNGNVEAGEKPKKKNKRGKKGGKKVKTNKTKLVDSSVDEPAGVSVVDSDAKESENLPAAASSVAIDTIEQSEDLLDTASSAEPDTAKVILETTEPADVQKEDVVVSVTYDIDVSGSASSTDNFTTIIESSPSVASTDYESADEHTPNLDTSPEPEINTLPSQKPADKGSATNFSPLALPTTPSTTSTISSSSSTAPTLKMSRAQRRREKKARQEYLFYDELVDEDMRSPEAIIPRDEAVSSTVPGKDSDNIDTAEHEQPVQPSLASSAADADSEADADATPAGKPKPKKRGKKGGKKAQKKAAKTATDTQDTEQTSTELVMEDTKTLFQGYEIQAAGLAVGLVMYLAAFMGVWLGHTV</sequence>
<feature type="region of interest" description="Disordered" evidence="1">
    <location>
        <begin position="464"/>
        <end position="650"/>
    </location>
</feature>
<protein>
    <submittedName>
        <fullName evidence="3">Uncharacterized protein</fullName>
    </submittedName>
</protein>
<accession>A0A6S6WJA3</accession>
<feature type="compositionally biased region" description="Basic and acidic residues" evidence="1">
    <location>
        <begin position="557"/>
        <end position="571"/>
    </location>
</feature>
<name>A0A6S6WJA3_9PLEO</name>
<reference evidence="3" key="1">
    <citation type="submission" date="2021-02" db="EMBL/GenBank/DDBJ databases">
        <authorList>
            <person name="Syme A R."/>
            <person name="Syme A R."/>
            <person name="Moolhuijzen P."/>
        </authorList>
    </citation>
    <scope>NUCLEOTIDE SEQUENCE</scope>
    <source>
        <strain evidence="3">W1-1</strain>
    </source>
</reference>
<feature type="compositionally biased region" description="Basic residues" evidence="1">
    <location>
        <begin position="344"/>
        <end position="362"/>
    </location>
</feature>
<dbReference type="EMBL" id="HG992986">
    <property type="protein sequence ID" value="CAE7212828.1"/>
    <property type="molecule type" value="Genomic_DNA"/>
</dbReference>
<evidence type="ECO:0000256" key="2">
    <source>
        <dbReference type="SAM" id="Phobius"/>
    </source>
</evidence>
<organism evidence="3 4">
    <name type="scientific">Pyrenophora teres f. teres</name>
    <dbReference type="NCBI Taxonomy" id="97479"/>
    <lineage>
        <taxon>Eukaryota</taxon>
        <taxon>Fungi</taxon>
        <taxon>Dikarya</taxon>
        <taxon>Ascomycota</taxon>
        <taxon>Pezizomycotina</taxon>
        <taxon>Dothideomycetes</taxon>
        <taxon>Pleosporomycetidae</taxon>
        <taxon>Pleosporales</taxon>
        <taxon>Pleosporineae</taxon>
        <taxon>Pleosporaceae</taxon>
        <taxon>Pyrenophora</taxon>
    </lineage>
</organism>
<evidence type="ECO:0000256" key="1">
    <source>
        <dbReference type="SAM" id="MobiDB-lite"/>
    </source>
</evidence>
<feature type="compositionally biased region" description="Basic and acidic residues" evidence="1">
    <location>
        <begin position="579"/>
        <end position="591"/>
    </location>
</feature>
<feature type="region of interest" description="Disordered" evidence="1">
    <location>
        <begin position="66"/>
        <end position="203"/>
    </location>
</feature>
<evidence type="ECO:0000313" key="4">
    <source>
        <dbReference type="Proteomes" id="UP000472372"/>
    </source>
</evidence>
<keyword evidence="2" id="KW-0812">Transmembrane</keyword>
<feature type="compositionally biased region" description="Basic residues" evidence="1">
    <location>
        <begin position="618"/>
        <end position="636"/>
    </location>
</feature>
<feature type="compositionally biased region" description="Basic and acidic residues" evidence="1">
    <location>
        <begin position="304"/>
        <end position="317"/>
    </location>
</feature>
<gene>
    <name evidence="3" type="ORF">PTTW11_10354</name>
</gene>
<dbReference type="Proteomes" id="UP000472372">
    <property type="component" value="Chromosome 10"/>
</dbReference>
<feature type="compositionally biased region" description="Polar residues" evidence="1">
    <location>
        <begin position="181"/>
        <end position="192"/>
    </location>
</feature>
<proteinExistence type="predicted"/>
<feature type="compositionally biased region" description="Basic and acidic residues" evidence="1">
    <location>
        <begin position="85"/>
        <end position="96"/>
    </location>
</feature>
<feature type="region of interest" description="Disordered" evidence="1">
    <location>
        <begin position="235"/>
        <end position="257"/>
    </location>
</feature>
<keyword evidence="2" id="KW-0472">Membrane</keyword>
<feature type="compositionally biased region" description="Low complexity" evidence="1">
    <location>
        <begin position="507"/>
        <end position="531"/>
    </location>
</feature>
<evidence type="ECO:0000313" key="3">
    <source>
        <dbReference type="EMBL" id="CAE7212828.1"/>
    </source>
</evidence>
<feature type="transmembrane region" description="Helical" evidence="2">
    <location>
        <begin position="668"/>
        <end position="688"/>
    </location>
</feature>
<feature type="compositionally biased region" description="Low complexity" evidence="1">
    <location>
        <begin position="235"/>
        <end position="247"/>
    </location>
</feature>
<keyword evidence="2" id="KW-1133">Transmembrane helix</keyword>
<dbReference type="AlphaFoldDB" id="A0A6S6WJA3"/>